<evidence type="ECO:0000313" key="2">
    <source>
        <dbReference type="Proteomes" id="UP000321424"/>
    </source>
</evidence>
<dbReference type="InterPro" id="IPR036554">
    <property type="entry name" value="GHMP_kinase_C_sf"/>
</dbReference>
<comment type="caution">
    <text evidence="1">The sequence shown here is derived from an EMBL/GenBank/DDBJ whole genome shotgun (WGS) entry which is preliminary data.</text>
</comment>
<protein>
    <recommendedName>
        <fullName evidence="3">GHMP kinase C-terminal domain-containing protein</fullName>
    </recommendedName>
</protein>
<evidence type="ECO:0008006" key="3">
    <source>
        <dbReference type="Google" id="ProtNLM"/>
    </source>
</evidence>
<dbReference type="AlphaFoldDB" id="A0A511MEX1"/>
<organism evidence="1 2">
    <name type="scientific">Nocardia ninae NBRC 108245</name>
    <dbReference type="NCBI Taxonomy" id="1210091"/>
    <lineage>
        <taxon>Bacteria</taxon>
        <taxon>Bacillati</taxon>
        <taxon>Actinomycetota</taxon>
        <taxon>Actinomycetes</taxon>
        <taxon>Mycobacteriales</taxon>
        <taxon>Nocardiaceae</taxon>
        <taxon>Nocardia</taxon>
    </lineage>
</organism>
<keyword evidence="2" id="KW-1185">Reference proteome</keyword>
<dbReference type="Proteomes" id="UP000321424">
    <property type="component" value="Unassembled WGS sequence"/>
</dbReference>
<dbReference type="SUPFAM" id="SSF55060">
    <property type="entry name" value="GHMP Kinase, C-terminal domain"/>
    <property type="match status" value="1"/>
</dbReference>
<dbReference type="EMBL" id="BJXA01000022">
    <property type="protein sequence ID" value="GEM39223.1"/>
    <property type="molecule type" value="Genomic_DNA"/>
</dbReference>
<accession>A0A511MEX1</accession>
<proteinExistence type="predicted"/>
<dbReference type="Gene3D" id="3.30.70.890">
    <property type="entry name" value="GHMP kinase, C-terminal domain"/>
    <property type="match status" value="1"/>
</dbReference>
<name>A0A511MEX1_9NOCA</name>
<evidence type="ECO:0000313" key="1">
    <source>
        <dbReference type="EMBL" id="GEM39223.1"/>
    </source>
</evidence>
<reference evidence="1 2" key="1">
    <citation type="submission" date="2019-07" db="EMBL/GenBank/DDBJ databases">
        <title>Whole genome shotgun sequence of Nocardia ninae NBRC 108245.</title>
        <authorList>
            <person name="Hosoyama A."/>
            <person name="Uohara A."/>
            <person name="Ohji S."/>
            <person name="Ichikawa N."/>
        </authorList>
    </citation>
    <scope>NUCLEOTIDE SEQUENCE [LARGE SCALE GENOMIC DNA]</scope>
    <source>
        <strain evidence="1 2">NBRC 108245</strain>
    </source>
</reference>
<sequence length="52" mass="5325">MGGGFGGSAIALVDHERTEAVVAAVRNRFARAGFAEPRTFVVSPAAGAHRAD</sequence>
<gene>
    <name evidence="1" type="ORF">NN4_37420</name>
</gene>